<dbReference type="InterPro" id="IPR000923">
    <property type="entry name" value="BlueCu_1"/>
</dbReference>
<dbReference type="PANTHER" id="PTHR38439">
    <property type="entry name" value="AURACYANIN-B"/>
    <property type="match status" value="1"/>
</dbReference>
<keyword evidence="4" id="KW-0186">Copper</keyword>
<protein>
    <recommendedName>
        <fullName evidence="7">Blue (type 1) copper domain-containing protein</fullName>
    </recommendedName>
</protein>
<dbReference type="RefSeq" id="WP_344977607.1">
    <property type="nucleotide sequence ID" value="NZ_BAABFN010000002.1"/>
</dbReference>
<dbReference type="Proteomes" id="UP001501207">
    <property type="component" value="Unassembled WGS sequence"/>
</dbReference>
<keyword evidence="1" id="KW-0813">Transport</keyword>
<evidence type="ECO:0000313" key="8">
    <source>
        <dbReference type="EMBL" id="GAA4307424.1"/>
    </source>
</evidence>
<evidence type="ECO:0000256" key="1">
    <source>
        <dbReference type="ARBA" id="ARBA00022448"/>
    </source>
</evidence>
<comment type="caution">
    <text evidence="8">The sequence shown here is derived from an EMBL/GenBank/DDBJ whole genome shotgun (WGS) entry which is preliminary data.</text>
</comment>
<accession>A0ABP8FN74</accession>
<dbReference type="EMBL" id="BAABFN010000002">
    <property type="protein sequence ID" value="GAA4307424.1"/>
    <property type="molecule type" value="Genomic_DNA"/>
</dbReference>
<dbReference type="Pfam" id="PF00127">
    <property type="entry name" value="Copper-bind"/>
    <property type="match status" value="1"/>
</dbReference>
<feature type="domain" description="Blue (type 1) copper" evidence="7">
    <location>
        <begin position="45"/>
        <end position="156"/>
    </location>
</feature>
<keyword evidence="3" id="KW-0249">Electron transport</keyword>
<dbReference type="PROSITE" id="PS00196">
    <property type="entry name" value="COPPER_BLUE"/>
    <property type="match status" value="1"/>
</dbReference>
<proteinExistence type="predicted"/>
<evidence type="ECO:0000256" key="6">
    <source>
        <dbReference type="SAM" id="Phobius"/>
    </source>
</evidence>
<feature type="compositionally biased region" description="Basic and acidic residues" evidence="5">
    <location>
        <begin position="173"/>
        <end position="192"/>
    </location>
</feature>
<reference evidence="9" key="1">
    <citation type="journal article" date="2019" name="Int. J. Syst. Evol. Microbiol.">
        <title>The Global Catalogue of Microorganisms (GCM) 10K type strain sequencing project: providing services to taxonomists for standard genome sequencing and annotation.</title>
        <authorList>
            <consortium name="The Broad Institute Genomics Platform"/>
            <consortium name="The Broad Institute Genome Sequencing Center for Infectious Disease"/>
            <person name="Wu L."/>
            <person name="Ma J."/>
        </authorList>
    </citation>
    <scope>NUCLEOTIDE SEQUENCE [LARGE SCALE GENOMIC DNA]</scope>
    <source>
        <strain evidence="9">JCM 17664</strain>
    </source>
</reference>
<feature type="region of interest" description="Disordered" evidence="5">
    <location>
        <begin position="165"/>
        <end position="198"/>
    </location>
</feature>
<dbReference type="InterPro" id="IPR050845">
    <property type="entry name" value="Cu-binding_ET"/>
</dbReference>
<dbReference type="Gene3D" id="2.60.40.420">
    <property type="entry name" value="Cupredoxins - blue copper proteins"/>
    <property type="match status" value="1"/>
</dbReference>
<dbReference type="PANTHER" id="PTHR38439:SF2">
    <property type="entry name" value="OUTER MEMBRANE PROTEIN H.8"/>
    <property type="match status" value="1"/>
</dbReference>
<evidence type="ECO:0000313" key="9">
    <source>
        <dbReference type="Proteomes" id="UP001501207"/>
    </source>
</evidence>
<organism evidence="8 9">
    <name type="scientific">Compostibacter hankyongensis</name>
    <dbReference type="NCBI Taxonomy" id="1007089"/>
    <lineage>
        <taxon>Bacteria</taxon>
        <taxon>Pseudomonadati</taxon>
        <taxon>Bacteroidota</taxon>
        <taxon>Chitinophagia</taxon>
        <taxon>Chitinophagales</taxon>
        <taxon>Chitinophagaceae</taxon>
        <taxon>Compostibacter</taxon>
    </lineage>
</organism>
<feature type="transmembrane region" description="Helical" evidence="6">
    <location>
        <begin position="12"/>
        <end position="31"/>
    </location>
</feature>
<gene>
    <name evidence="8" type="ORF">GCM10023143_13970</name>
</gene>
<dbReference type="InterPro" id="IPR008972">
    <property type="entry name" value="Cupredoxin"/>
</dbReference>
<evidence type="ECO:0000256" key="3">
    <source>
        <dbReference type="ARBA" id="ARBA00022982"/>
    </source>
</evidence>
<evidence type="ECO:0000259" key="7">
    <source>
        <dbReference type="Pfam" id="PF00127"/>
    </source>
</evidence>
<sequence length="389" mass="43672">MSIRCYLTERHIFTGPCIWIALSLIVLLLAGCGDHTVFTVDIKATNELQYDVVRFKVKPGAKVRINLHNVSDMSHNLLVTRPGSRLDVVNAALKLAEKGPELNYTPPLDAVLWSIPLVSPGQTKSATFTAPDKPGVYPYVCTYPGHGFVMYGAMYVTRENALPDISGDMNIPESRRNDREAGGSEQEHHQHQPEASPHPYALTPPYLYNAYLEGASPASVAVCLPGEISYCWDETACRLQFAWKGGFLDMSDLWKGHFNASAKILGDIFFRDNTDFPIRWGADAAVPEARYKGYRLVDRYPEFHYTLNGTDVYELIRPGKDSMGLIRSFRIPHAGQTVWFFTNREDDAIEYQASAGRWDGGKLKLSPAEARSFSITMTSLHWVFKKKKK</sequence>
<dbReference type="InterPro" id="IPR028871">
    <property type="entry name" value="BlueCu_1_BS"/>
</dbReference>
<evidence type="ECO:0000256" key="4">
    <source>
        <dbReference type="ARBA" id="ARBA00023008"/>
    </source>
</evidence>
<dbReference type="SUPFAM" id="SSF49503">
    <property type="entry name" value="Cupredoxins"/>
    <property type="match status" value="1"/>
</dbReference>
<keyword evidence="9" id="KW-1185">Reference proteome</keyword>
<dbReference type="PROSITE" id="PS51257">
    <property type="entry name" value="PROKAR_LIPOPROTEIN"/>
    <property type="match status" value="1"/>
</dbReference>
<name>A0ABP8FN74_9BACT</name>
<evidence type="ECO:0000256" key="2">
    <source>
        <dbReference type="ARBA" id="ARBA00022723"/>
    </source>
</evidence>
<keyword evidence="6" id="KW-0472">Membrane</keyword>
<keyword evidence="2" id="KW-0479">Metal-binding</keyword>
<dbReference type="CDD" id="cd04233">
    <property type="entry name" value="Auracyanin"/>
    <property type="match status" value="1"/>
</dbReference>
<keyword evidence="6" id="KW-0812">Transmembrane</keyword>
<keyword evidence="6" id="KW-1133">Transmembrane helix</keyword>
<evidence type="ECO:0000256" key="5">
    <source>
        <dbReference type="SAM" id="MobiDB-lite"/>
    </source>
</evidence>